<dbReference type="EMBL" id="HBIO01003354">
    <property type="protein sequence ID" value="CAE0457451.1"/>
    <property type="molecule type" value="Transcribed_RNA"/>
</dbReference>
<reference evidence="1" key="1">
    <citation type="submission" date="2021-01" db="EMBL/GenBank/DDBJ databases">
        <authorList>
            <person name="Corre E."/>
            <person name="Pelletier E."/>
            <person name="Niang G."/>
            <person name="Scheremetjew M."/>
            <person name="Finn R."/>
            <person name="Kale V."/>
            <person name="Holt S."/>
            <person name="Cochrane G."/>
            <person name="Meng A."/>
            <person name="Brown T."/>
            <person name="Cohen L."/>
        </authorList>
    </citation>
    <scope>NUCLEOTIDE SEQUENCE</scope>
    <source>
        <strain evidence="1">MM31A-1</strain>
    </source>
</reference>
<evidence type="ECO:0000313" key="1">
    <source>
        <dbReference type="EMBL" id="CAE0457451.1"/>
    </source>
</evidence>
<organism evidence="1">
    <name type="scientific">Chaetoceros debilis</name>
    <dbReference type="NCBI Taxonomy" id="122233"/>
    <lineage>
        <taxon>Eukaryota</taxon>
        <taxon>Sar</taxon>
        <taxon>Stramenopiles</taxon>
        <taxon>Ochrophyta</taxon>
        <taxon>Bacillariophyta</taxon>
        <taxon>Coscinodiscophyceae</taxon>
        <taxon>Chaetocerotophycidae</taxon>
        <taxon>Chaetocerotales</taxon>
        <taxon>Chaetocerotaceae</taxon>
        <taxon>Chaetoceros</taxon>
    </lineage>
</organism>
<gene>
    <name evidence="1" type="ORF">CDEB00056_LOCUS2292</name>
</gene>
<protein>
    <submittedName>
        <fullName evidence="1">Uncharacterized protein</fullName>
    </submittedName>
</protein>
<dbReference type="AlphaFoldDB" id="A0A7S3PW21"/>
<accession>A0A7S3PW21</accession>
<name>A0A7S3PW21_9STRA</name>
<sequence length="535" mass="60920">MVENNLEKSSSFQSPYSILYEECDKDEPNVELCKSIIVENSSILSAPHVDVDEAVYAPHSLPPIPLRVAASKRFRDEESDAHCKLLALLIEQGLKEPTGFLLEERGGLNSKNFVNDPDMDPIWTMVINGKVKALRFLAERDPPLLLSTDIRWKYPIFTQCIDTARFLLQLNPRMMFNCGKSGQYHLFYVLSRWEENPELVKLFLEEGIRHKIPSAGITREVYVRLVEQGQTGLLQHLSSISIDDIPLFCPNDVLEHDLAYRCLMYNNNRLGSQLSARKARTFRYLLDLEPDAVSREYIHEEYLLHYFVRSDLRHLGKGKDPVNTNNDDLEDEPDMFLELLQLLIKLGVERDIGSEKGICGFGGIFIPNIYDESPLQTLVMDGRLGLGYDNELGGVPVLNHDVPLLDYTWRQIVNVLEKVSSIDSPSRHSYVESIFNLDDSIECIKPLIENVEEFGFIRLCNRAGRLPIHFGIASKRLEWKDELEGIVIADKNALIKIDPVTGLPPFALALSAGVYEDEMELGNAYELLRRVPFLI</sequence>
<proteinExistence type="predicted"/>